<proteinExistence type="predicted"/>
<comment type="caution">
    <text evidence="1">The sequence shown here is derived from an EMBL/GenBank/DDBJ whole genome shotgun (WGS) entry which is preliminary data.</text>
</comment>
<organism evidence="1 2">
    <name type="scientific">Rotaria sordida</name>
    <dbReference type="NCBI Taxonomy" id="392033"/>
    <lineage>
        <taxon>Eukaryota</taxon>
        <taxon>Metazoa</taxon>
        <taxon>Spiralia</taxon>
        <taxon>Gnathifera</taxon>
        <taxon>Rotifera</taxon>
        <taxon>Eurotatoria</taxon>
        <taxon>Bdelloidea</taxon>
        <taxon>Philodinida</taxon>
        <taxon>Philodinidae</taxon>
        <taxon>Rotaria</taxon>
    </lineage>
</organism>
<evidence type="ECO:0000313" key="1">
    <source>
        <dbReference type="EMBL" id="CAF3697504.1"/>
    </source>
</evidence>
<evidence type="ECO:0000313" key="2">
    <source>
        <dbReference type="Proteomes" id="UP000663823"/>
    </source>
</evidence>
<gene>
    <name evidence="1" type="ORF">OTI717_LOCUS12304</name>
</gene>
<protein>
    <submittedName>
        <fullName evidence="1">Uncharacterized protein</fullName>
    </submittedName>
</protein>
<dbReference type="AlphaFoldDB" id="A0A818UFZ1"/>
<dbReference type="Proteomes" id="UP000663823">
    <property type="component" value="Unassembled WGS sequence"/>
</dbReference>
<name>A0A818UFZ1_9BILA</name>
<accession>A0A818UFZ1</accession>
<feature type="non-terminal residue" evidence="1">
    <location>
        <position position="1"/>
    </location>
</feature>
<sequence>ISVEDDEKTIFNIDLNKLQIQINGNRQFAYLVKKQFNGKATNEILNN</sequence>
<reference evidence="1" key="1">
    <citation type="submission" date="2021-02" db="EMBL/GenBank/DDBJ databases">
        <authorList>
            <person name="Nowell W R."/>
        </authorList>
    </citation>
    <scope>NUCLEOTIDE SEQUENCE</scope>
</reference>
<dbReference type="EMBL" id="CAJOAX010001230">
    <property type="protein sequence ID" value="CAF3697504.1"/>
    <property type="molecule type" value="Genomic_DNA"/>
</dbReference>